<sequence length="678" mass="76401">MDGFAGILALLLASIAATGSDASSYGLDTVLAQEFKADPLAGNDTFELLRPGLKHFLSTPRHDLDYKLHSILSLQSTTSVTVKLVGFSSDQKHQLEQQLGRYLEILNKNEHVHVIGTGGTSNHRLNVRSKIEIDVVRDSGSSNLADSMFRAIQGTVDRPSSLSSVYYTPVPYTVVDELVRADLAKPLASYVIYILNLKRQARSYGYDYQPGDGDELHSAFTKCLGNLWMGRERYVWIDLAAGPIEYGPALSGEGLVLRSELYPYAAAFHESPAQKALLADLAALVWSASQMLLAPAMRIPVYYDRELEVHFFHFKHGDGGDSEQIKWEEIEETFKKEASEGLLFHGQSLVFKRFTIDMDECALCSALLARSTKSYTSRVLIDRYSLFVNDYIDSKQLHYLLAENQVELEKMAGSSGSSNNFMARIVPVYVFDLKSDRIVMLDRDHQSMAFRDMIIAIRSKGYQTVSEFNCNHRPMMVETRRLERPLVASLLQTLWGVTPTYLTWSSEHNSTFLDYTWSLGNTPFGPFSKLSSLSFAQRDAAPRNVLHTMLNTTVWGAIEMLETLKGLGGEKAVLKSRQGTEMNQRWNLLLYKLNKATSAMSHFDFNLALFFLKSAEHDLYGAHHLAFEASSHLEAAIVCFKDAPFPWSWLVFVLAIAGIGLYVWFRREQLFASKRKRF</sequence>
<dbReference type="eggNOG" id="ENOG502QSB2">
    <property type="taxonomic scope" value="Eukaryota"/>
</dbReference>
<dbReference type="Proteomes" id="UP000001514">
    <property type="component" value="Unassembled WGS sequence"/>
</dbReference>
<evidence type="ECO:0000256" key="1">
    <source>
        <dbReference type="SAM" id="Phobius"/>
    </source>
</evidence>
<feature type="domain" description="DUF7906" evidence="3">
    <location>
        <begin position="78"/>
        <end position="295"/>
    </location>
</feature>
<keyword evidence="2" id="KW-0732">Signal</keyword>
<accession>D8T7T9</accession>
<proteinExistence type="predicted"/>
<organism evidence="5">
    <name type="scientific">Selaginella moellendorffii</name>
    <name type="common">Spikemoss</name>
    <dbReference type="NCBI Taxonomy" id="88036"/>
    <lineage>
        <taxon>Eukaryota</taxon>
        <taxon>Viridiplantae</taxon>
        <taxon>Streptophyta</taxon>
        <taxon>Embryophyta</taxon>
        <taxon>Tracheophyta</taxon>
        <taxon>Lycopodiopsida</taxon>
        <taxon>Selaginellales</taxon>
        <taxon>Selaginellaceae</taxon>
        <taxon>Selaginella</taxon>
    </lineage>
</organism>
<dbReference type="InParanoid" id="D8T7T9"/>
<protein>
    <recommendedName>
        <fullName evidence="3">DUF7906 domain-containing protein</fullName>
    </recommendedName>
</protein>
<feature type="transmembrane region" description="Helical" evidence="1">
    <location>
        <begin position="647"/>
        <end position="665"/>
    </location>
</feature>
<keyword evidence="1" id="KW-0472">Membrane</keyword>
<dbReference type="Gramene" id="EFJ07256">
    <property type="protein sequence ID" value="EFJ07256"/>
    <property type="gene ID" value="SELMODRAFT_236350"/>
</dbReference>
<dbReference type="PANTHER" id="PTHR31515">
    <property type="entry name" value="TRANSMEMBRANE PROTEIN-RELATED"/>
    <property type="match status" value="1"/>
</dbReference>
<dbReference type="OMA" id="LDWKLIE"/>
<dbReference type="HOGENOM" id="CLU_027122_0_0_1"/>
<keyword evidence="5" id="KW-1185">Reference proteome</keyword>
<dbReference type="Pfam" id="PF25483">
    <property type="entry name" value="DUF7906"/>
    <property type="match status" value="1"/>
</dbReference>
<dbReference type="FunCoup" id="D8T7T9">
    <property type="interactions" value="1308"/>
</dbReference>
<reference evidence="4 5" key="1">
    <citation type="journal article" date="2011" name="Science">
        <title>The Selaginella genome identifies genetic changes associated with the evolution of vascular plants.</title>
        <authorList>
            <person name="Banks J.A."/>
            <person name="Nishiyama T."/>
            <person name="Hasebe M."/>
            <person name="Bowman J.L."/>
            <person name="Gribskov M."/>
            <person name="dePamphilis C."/>
            <person name="Albert V.A."/>
            <person name="Aono N."/>
            <person name="Aoyama T."/>
            <person name="Ambrose B.A."/>
            <person name="Ashton N.W."/>
            <person name="Axtell M.J."/>
            <person name="Barker E."/>
            <person name="Barker M.S."/>
            <person name="Bennetzen J.L."/>
            <person name="Bonawitz N.D."/>
            <person name="Chapple C."/>
            <person name="Cheng C."/>
            <person name="Correa L.G."/>
            <person name="Dacre M."/>
            <person name="DeBarry J."/>
            <person name="Dreyer I."/>
            <person name="Elias M."/>
            <person name="Engstrom E.M."/>
            <person name="Estelle M."/>
            <person name="Feng L."/>
            <person name="Finet C."/>
            <person name="Floyd S.K."/>
            <person name="Frommer W.B."/>
            <person name="Fujita T."/>
            <person name="Gramzow L."/>
            <person name="Gutensohn M."/>
            <person name="Harholt J."/>
            <person name="Hattori M."/>
            <person name="Heyl A."/>
            <person name="Hirai T."/>
            <person name="Hiwatashi Y."/>
            <person name="Ishikawa M."/>
            <person name="Iwata M."/>
            <person name="Karol K.G."/>
            <person name="Koehler B."/>
            <person name="Kolukisaoglu U."/>
            <person name="Kubo M."/>
            <person name="Kurata T."/>
            <person name="Lalonde S."/>
            <person name="Li K."/>
            <person name="Li Y."/>
            <person name="Litt A."/>
            <person name="Lyons E."/>
            <person name="Manning G."/>
            <person name="Maruyama T."/>
            <person name="Michael T.P."/>
            <person name="Mikami K."/>
            <person name="Miyazaki S."/>
            <person name="Morinaga S."/>
            <person name="Murata T."/>
            <person name="Mueller-Roeber B."/>
            <person name="Nelson D.R."/>
            <person name="Obara M."/>
            <person name="Oguri Y."/>
            <person name="Olmstead R.G."/>
            <person name="Onodera N."/>
            <person name="Petersen B.L."/>
            <person name="Pils B."/>
            <person name="Prigge M."/>
            <person name="Rensing S.A."/>
            <person name="Riano-Pachon D.M."/>
            <person name="Roberts A.W."/>
            <person name="Sato Y."/>
            <person name="Scheller H.V."/>
            <person name="Schulz B."/>
            <person name="Schulz C."/>
            <person name="Shakirov E.V."/>
            <person name="Shibagaki N."/>
            <person name="Shinohara N."/>
            <person name="Shippen D.E."/>
            <person name="Soerensen I."/>
            <person name="Sotooka R."/>
            <person name="Sugimoto N."/>
            <person name="Sugita M."/>
            <person name="Sumikawa N."/>
            <person name="Tanurdzic M."/>
            <person name="Theissen G."/>
            <person name="Ulvskov P."/>
            <person name="Wakazuki S."/>
            <person name="Weng J.K."/>
            <person name="Willats W.W."/>
            <person name="Wipf D."/>
            <person name="Wolf P.G."/>
            <person name="Yang L."/>
            <person name="Zimmer A.D."/>
            <person name="Zhu Q."/>
            <person name="Mitros T."/>
            <person name="Hellsten U."/>
            <person name="Loque D."/>
            <person name="Otillar R."/>
            <person name="Salamov A."/>
            <person name="Schmutz J."/>
            <person name="Shapiro H."/>
            <person name="Lindquist E."/>
            <person name="Lucas S."/>
            <person name="Rokhsar D."/>
            <person name="Grigoriev I.V."/>
        </authorList>
    </citation>
    <scope>NUCLEOTIDE SEQUENCE [LARGE SCALE GENOMIC DNA]</scope>
</reference>
<gene>
    <name evidence="4" type="ORF">SELMODRAFT_236350</name>
</gene>
<keyword evidence="1" id="KW-0812">Transmembrane</keyword>
<evidence type="ECO:0000259" key="3">
    <source>
        <dbReference type="Pfam" id="PF25483"/>
    </source>
</evidence>
<dbReference type="KEGG" id="smo:SELMODRAFT_236350"/>
<dbReference type="PANTHER" id="PTHR31515:SF4">
    <property type="entry name" value="TRANSMEMBRANE PROTEIN"/>
    <property type="match status" value="1"/>
</dbReference>
<evidence type="ECO:0000313" key="5">
    <source>
        <dbReference type="Proteomes" id="UP000001514"/>
    </source>
</evidence>
<feature type="chain" id="PRO_5003123348" description="DUF7906 domain-containing protein" evidence="2">
    <location>
        <begin position="23"/>
        <end position="678"/>
    </location>
</feature>
<dbReference type="AlphaFoldDB" id="D8T7T9"/>
<dbReference type="InterPro" id="IPR057228">
    <property type="entry name" value="DUF7906"/>
</dbReference>
<dbReference type="STRING" id="88036.D8T7T9"/>
<evidence type="ECO:0000313" key="4">
    <source>
        <dbReference type="EMBL" id="EFJ07256.1"/>
    </source>
</evidence>
<dbReference type="EMBL" id="GL377687">
    <property type="protein sequence ID" value="EFJ07256.1"/>
    <property type="molecule type" value="Genomic_DNA"/>
</dbReference>
<keyword evidence="1" id="KW-1133">Transmembrane helix</keyword>
<dbReference type="OrthoDB" id="18100at2759"/>
<feature type="signal peptide" evidence="2">
    <location>
        <begin position="1"/>
        <end position="22"/>
    </location>
</feature>
<name>D8T7T9_SELML</name>
<evidence type="ECO:0000256" key="2">
    <source>
        <dbReference type="SAM" id="SignalP"/>
    </source>
</evidence>